<proteinExistence type="inferred from homology"/>
<keyword evidence="4 9" id="KW-0227">DNA damage</keyword>
<keyword evidence="7 9" id="KW-0234">DNA repair</keyword>
<dbReference type="Gene3D" id="3.40.50.300">
    <property type="entry name" value="P-loop containing nucleotide triphosphate hydrolases"/>
    <property type="match status" value="1"/>
</dbReference>
<evidence type="ECO:0000256" key="1">
    <source>
        <dbReference type="ARBA" id="ARBA00006271"/>
    </source>
</evidence>
<dbReference type="GO" id="GO:0030983">
    <property type="term" value="F:mismatched DNA binding"/>
    <property type="evidence" value="ECO:0007669"/>
    <property type="project" value="InterPro"/>
</dbReference>
<dbReference type="Gene3D" id="3.30.420.110">
    <property type="entry name" value="MutS, connector domain"/>
    <property type="match status" value="1"/>
</dbReference>
<gene>
    <name evidence="9" type="primary">mutS</name>
    <name evidence="12" type="ordered locus">Dtox_2125</name>
</gene>
<dbReference type="eggNOG" id="COG0249">
    <property type="taxonomic scope" value="Bacteria"/>
</dbReference>
<dbReference type="InterPro" id="IPR007860">
    <property type="entry name" value="DNA_mmatch_repair_MutS_con_dom"/>
</dbReference>
<dbReference type="HAMAP" id="MF_00096">
    <property type="entry name" value="MutS"/>
    <property type="match status" value="1"/>
</dbReference>
<dbReference type="NCBIfam" id="TIGR01070">
    <property type="entry name" value="mutS1"/>
    <property type="match status" value="1"/>
</dbReference>
<dbReference type="InterPro" id="IPR007695">
    <property type="entry name" value="DNA_mismatch_repair_MutS-lik_N"/>
</dbReference>
<dbReference type="SMART" id="SM00534">
    <property type="entry name" value="MUTSac"/>
    <property type="match status" value="1"/>
</dbReference>
<dbReference type="EMBL" id="CP001720">
    <property type="protein sequence ID" value="ACV62953.1"/>
    <property type="molecule type" value="Genomic_DNA"/>
</dbReference>
<dbReference type="KEGG" id="dae:Dtox_2125"/>
<organism evidence="12 13">
    <name type="scientific">Desulfofarcimen acetoxidans (strain ATCC 49208 / DSM 771 / KCTC 5769 / VKM B-1644 / 5575)</name>
    <name type="common">Desulfotomaculum acetoxidans</name>
    <dbReference type="NCBI Taxonomy" id="485916"/>
    <lineage>
        <taxon>Bacteria</taxon>
        <taxon>Bacillati</taxon>
        <taxon>Bacillota</taxon>
        <taxon>Clostridia</taxon>
        <taxon>Eubacteriales</taxon>
        <taxon>Peptococcaceae</taxon>
        <taxon>Desulfofarcimen</taxon>
    </lineage>
</organism>
<keyword evidence="6 9" id="KW-0238">DNA-binding</keyword>
<evidence type="ECO:0000256" key="2">
    <source>
        <dbReference type="ARBA" id="ARBA00021982"/>
    </source>
</evidence>
<keyword evidence="5 9" id="KW-0067">ATP-binding</keyword>
<dbReference type="GO" id="GO:0140664">
    <property type="term" value="F:ATP-dependent DNA damage sensor activity"/>
    <property type="evidence" value="ECO:0007669"/>
    <property type="project" value="InterPro"/>
</dbReference>
<dbReference type="InterPro" id="IPR036187">
    <property type="entry name" value="DNA_mismatch_repair_MutS_sf"/>
</dbReference>
<dbReference type="Pfam" id="PF05188">
    <property type="entry name" value="MutS_II"/>
    <property type="match status" value="1"/>
</dbReference>
<dbReference type="Pfam" id="PF00488">
    <property type="entry name" value="MutS_V"/>
    <property type="match status" value="1"/>
</dbReference>
<dbReference type="InterPro" id="IPR016151">
    <property type="entry name" value="DNA_mismatch_repair_MutS_N"/>
</dbReference>
<dbReference type="GO" id="GO:0005829">
    <property type="term" value="C:cytosol"/>
    <property type="evidence" value="ECO:0007669"/>
    <property type="project" value="TreeGrafter"/>
</dbReference>
<dbReference type="InterPro" id="IPR007696">
    <property type="entry name" value="DNA_mismatch_repair_MutS_core"/>
</dbReference>
<dbReference type="Pfam" id="PF05190">
    <property type="entry name" value="MutS_IV"/>
    <property type="match status" value="1"/>
</dbReference>
<feature type="binding site" evidence="9">
    <location>
        <begin position="620"/>
        <end position="627"/>
    </location>
    <ligand>
        <name>ATP</name>
        <dbReference type="ChEBI" id="CHEBI:30616"/>
    </ligand>
</feature>
<dbReference type="OrthoDB" id="9802448at2"/>
<dbReference type="FunFam" id="3.40.1170.10:FF:000001">
    <property type="entry name" value="DNA mismatch repair protein MutS"/>
    <property type="match status" value="1"/>
</dbReference>
<dbReference type="Pfam" id="PF01624">
    <property type="entry name" value="MutS_I"/>
    <property type="match status" value="1"/>
</dbReference>
<dbReference type="InterPro" id="IPR027417">
    <property type="entry name" value="P-loop_NTPase"/>
</dbReference>
<reference evidence="12 13" key="1">
    <citation type="journal article" date="2009" name="Stand. Genomic Sci.">
        <title>Complete genome sequence of Desulfotomaculum acetoxidans type strain (5575).</title>
        <authorList>
            <person name="Spring S."/>
            <person name="Lapidus A."/>
            <person name="Schroder M."/>
            <person name="Gleim D."/>
            <person name="Sims D."/>
            <person name="Meincke L."/>
            <person name="Glavina Del Rio T."/>
            <person name="Tice H."/>
            <person name="Copeland A."/>
            <person name="Cheng J.F."/>
            <person name="Lucas S."/>
            <person name="Chen F."/>
            <person name="Nolan M."/>
            <person name="Bruce D."/>
            <person name="Goodwin L."/>
            <person name="Pitluck S."/>
            <person name="Ivanova N."/>
            <person name="Mavromatis K."/>
            <person name="Mikhailova N."/>
            <person name="Pati A."/>
            <person name="Chen A."/>
            <person name="Palaniappan K."/>
            <person name="Land M."/>
            <person name="Hauser L."/>
            <person name="Chang Y.J."/>
            <person name="Jeffries C.D."/>
            <person name="Chain P."/>
            <person name="Saunders E."/>
            <person name="Brettin T."/>
            <person name="Detter J.C."/>
            <person name="Goker M."/>
            <person name="Bristow J."/>
            <person name="Eisen J.A."/>
            <person name="Markowitz V."/>
            <person name="Hugenholtz P."/>
            <person name="Kyrpides N.C."/>
            <person name="Klenk H.P."/>
            <person name="Han C."/>
        </authorList>
    </citation>
    <scope>NUCLEOTIDE SEQUENCE [LARGE SCALE GENOMIC DNA]</scope>
    <source>
        <strain evidence="13">ATCC 49208 / DSM 771 / VKM B-1644</strain>
    </source>
</reference>
<dbReference type="FunFam" id="1.10.1420.10:FF:000007">
    <property type="entry name" value="DNA mismatch repair protein MutS"/>
    <property type="match status" value="1"/>
</dbReference>
<evidence type="ECO:0000256" key="10">
    <source>
        <dbReference type="RuleBase" id="RU003756"/>
    </source>
</evidence>
<dbReference type="SUPFAM" id="SSF52540">
    <property type="entry name" value="P-loop containing nucleoside triphosphate hydrolases"/>
    <property type="match status" value="1"/>
</dbReference>
<evidence type="ECO:0000256" key="3">
    <source>
        <dbReference type="ARBA" id="ARBA00022741"/>
    </source>
</evidence>
<dbReference type="FunFam" id="3.40.50.300:FF:000870">
    <property type="entry name" value="MutS protein homolog 4"/>
    <property type="match status" value="1"/>
</dbReference>
<dbReference type="SUPFAM" id="SSF55271">
    <property type="entry name" value="DNA repair protein MutS, domain I"/>
    <property type="match status" value="1"/>
</dbReference>
<dbReference type="SUPFAM" id="SSF53150">
    <property type="entry name" value="DNA repair protein MutS, domain II"/>
    <property type="match status" value="1"/>
</dbReference>
<dbReference type="Pfam" id="PF05192">
    <property type="entry name" value="MutS_III"/>
    <property type="match status" value="1"/>
</dbReference>
<dbReference type="PIRSF" id="PIRSF037677">
    <property type="entry name" value="DNA_mis_repair_Msh6"/>
    <property type="match status" value="1"/>
</dbReference>
<dbReference type="NCBIfam" id="NF003810">
    <property type="entry name" value="PRK05399.1"/>
    <property type="match status" value="1"/>
</dbReference>
<dbReference type="InterPro" id="IPR005748">
    <property type="entry name" value="DNA_mismatch_repair_MutS"/>
</dbReference>
<evidence type="ECO:0000313" key="13">
    <source>
        <dbReference type="Proteomes" id="UP000002217"/>
    </source>
</evidence>
<evidence type="ECO:0000256" key="6">
    <source>
        <dbReference type="ARBA" id="ARBA00023125"/>
    </source>
</evidence>
<dbReference type="SUPFAM" id="SSF48334">
    <property type="entry name" value="DNA repair protein MutS, domain III"/>
    <property type="match status" value="1"/>
</dbReference>
<dbReference type="PANTHER" id="PTHR11361">
    <property type="entry name" value="DNA MISMATCH REPAIR PROTEIN MUTS FAMILY MEMBER"/>
    <property type="match status" value="1"/>
</dbReference>
<evidence type="ECO:0000313" key="12">
    <source>
        <dbReference type="EMBL" id="ACV62953.1"/>
    </source>
</evidence>
<dbReference type="AlphaFoldDB" id="C8VZ43"/>
<dbReference type="Gene3D" id="3.40.1170.10">
    <property type="entry name" value="DNA repair protein MutS, domain I"/>
    <property type="match status" value="1"/>
</dbReference>
<dbReference type="PROSITE" id="PS00486">
    <property type="entry name" value="DNA_MISMATCH_REPAIR_2"/>
    <property type="match status" value="1"/>
</dbReference>
<evidence type="ECO:0000256" key="4">
    <source>
        <dbReference type="ARBA" id="ARBA00022763"/>
    </source>
</evidence>
<evidence type="ECO:0000256" key="9">
    <source>
        <dbReference type="HAMAP-Rule" id="MF_00096"/>
    </source>
</evidence>
<accession>C8VZ43</accession>
<dbReference type="PANTHER" id="PTHR11361:SF34">
    <property type="entry name" value="DNA MISMATCH REPAIR PROTEIN MSH1, MITOCHONDRIAL"/>
    <property type="match status" value="1"/>
</dbReference>
<comment type="similarity">
    <text evidence="1 9 10">Belongs to the DNA mismatch repair MutS family.</text>
</comment>
<dbReference type="InterPro" id="IPR045076">
    <property type="entry name" value="MutS"/>
</dbReference>
<evidence type="ECO:0000256" key="5">
    <source>
        <dbReference type="ARBA" id="ARBA00022840"/>
    </source>
</evidence>
<keyword evidence="3 9" id="KW-0547">Nucleotide-binding</keyword>
<keyword evidence="13" id="KW-1185">Reference proteome</keyword>
<dbReference type="InterPro" id="IPR036678">
    <property type="entry name" value="MutS_con_dom_sf"/>
</dbReference>
<name>C8VZ43_DESAS</name>
<evidence type="ECO:0000256" key="7">
    <source>
        <dbReference type="ARBA" id="ARBA00023204"/>
    </source>
</evidence>
<protein>
    <recommendedName>
        <fullName evidence="2 9">DNA mismatch repair protein MutS</fullName>
    </recommendedName>
</protein>
<dbReference type="Proteomes" id="UP000002217">
    <property type="component" value="Chromosome"/>
</dbReference>
<dbReference type="GO" id="GO:0006298">
    <property type="term" value="P:mismatch repair"/>
    <property type="evidence" value="ECO:0007669"/>
    <property type="project" value="UniProtKB-UniRule"/>
</dbReference>
<dbReference type="STRING" id="485916.Dtox_2125"/>
<dbReference type="GO" id="GO:0003684">
    <property type="term" value="F:damaged DNA binding"/>
    <property type="evidence" value="ECO:0007669"/>
    <property type="project" value="UniProtKB-UniRule"/>
</dbReference>
<dbReference type="SMART" id="SM00533">
    <property type="entry name" value="MUTSd"/>
    <property type="match status" value="1"/>
</dbReference>
<evidence type="ECO:0000256" key="8">
    <source>
        <dbReference type="ARBA" id="ARBA00024647"/>
    </source>
</evidence>
<dbReference type="CDD" id="cd03284">
    <property type="entry name" value="ABC_MutS1"/>
    <property type="match status" value="1"/>
</dbReference>
<dbReference type="GO" id="GO:0005524">
    <property type="term" value="F:ATP binding"/>
    <property type="evidence" value="ECO:0007669"/>
    <property type="project" value="UniProtKB-UniRule"/>
</dbReference>
<evidence type="ECO:0000259" key="11">
    <source>
        <dbReference type="PROSITE" id="PS00486"/>
    </source>
</evidence>
<sequence>MNHTPMIKQYLQIKERHTDAILFFRLGDFYEMFFEDAHCASRELDITLTGREGGREERIPMCGVPYHAAEGYIARLVEKGYKVAICEQVEDPKAVKGIVRREVVRVITPGTILSGSFIEDKRNNFIISVSREKEHYGLAVVDLGTGLFMVTEFAIDDTALAEEISRLQPSEAVVARDSFSKSELGIIFSGIFNITISQQPLDFFTFTQAYKSLVDNIGEEKLTENKLLEMTAAVCAAGGLLTYLKETQKTALQHLNAITVYKPSRFMVLDATTRKNLELTKSLREGTKWGSLLWVLDRTVTAMGGRLLKNWLEQPLLSAAKINLRLDAVAELIKDGFIRYDLKEILSKLYDLERLTGRIAYGTAGARDLNAIKVSLAVLPQIKEILARTSSVLLSKLSEQIEILDELYDLLERAVIDNPPVSVREGGMIKTGFNEKVDYLRSAGKDAKNWVAEMEARERERTGIKSLKVGFNKVFGYYLEVTKSNIHLVPEEYIRKQTLANAERYITPQLKEYENMILGARDKLNELEYSIFIDLRNIVADKIPALQKSARAAARADALMALAETAVEERYLRPSINSNGLIKIKEGRHPVVERVLKTGEFVPNDTDINEQDRRLVLLTGPNMAGKSTYMRQVALIVLLAQVGSFVPADYAEIGIVDRIFTRVGAADDLAGGQSTFMVEMNECKVIVENATAQSLIIMDEVGRGTSTYDGISIARALIEYINRDLKAKTLFSTHYHELTDLDQLHGVVNHTVAVQETGDGIVFLRKVIPGKADRSYGIHVARLAGIPENILLRADEVLNSLEACSPTGQSQAAASVDLSEISAFAELSVIKEEKKDVSSIMRDSEANRLSCSQEPVPWLRPKMLAILEELEGLDILAMNPLQAMNKLFELQGKLKDY</sequence>
<dbReference type="InterPro" id="IPR000432">
    <property type="entry name" value="DNA_mismatch_repair_MutS_C"/>
</dbReference>
<feature type="domain" description="DNA mismatch repair proteins mutS family" evidence="11">
    <location>
        <begin position="694"/>
        <end position="710"/>
    </location>
</feature>
<dbReference type="HOGENOM" id="CLU_002472_3_1_9"/>
<dbReference type="InterPro" id="IPR007861">
    <property type="entry name" value="DNA_mismatch_repair_MutS_clamp"/>
</dbReference>
<comment type="function">
    <text evidence="8 9">This protein is involved in the repair of mismatches in DNA. It is possible that it carries out the mismatch recognition step. This protein has a weak ATPase activity.</text>
</comment>
<dbReference type="Gene3D" id="1.10.1420.10">
    <property type="match status" value="2"/>
</dbReference>
<dbReference type="InterPro" id="IPR017261">
    <property type="entry name" value="DNA_mismatch_repair_MutS/MSH"/>
</dbReference>